<dbReference type="PANTHER" id="PTHR46890">
    <property type="entry name" value="NON-LTR RETROLELEMENT REVERSE TRANSCRIPTASE-LIKE PROTEIN-RELATED"/>
    <property type="match status" value="1"/>
</dbReference>
<dbReference type="Pfam" id="PF00078">
    <property type="entry name" value="RVT_1"/>
    <property type="match status" value="1"/>
</dbReference>
<dbReference type="InterPro" id="IPR052343">
    <property type="entry name" value="Retrotransposon-Effector_Assoc"/>
</dbReference>
<proteinExistence type="predicted"/>
<keyword evidence="2" id="KW-1185">Reference proteome</keyword>
<evidence type="ECO:0000313" key="2">
    <source>
        <dbReference type="Proteomes" id="UP000515211"/>
    </source>
</evidence>
<protein>
    <submittedName>
        <fullName evidence="3">Uncharacterized protein LOC107464324</fullName>
    </submittedName>
</protein>
<dbReference type="AlphaFoldDB" id="A0A6P4BJH1"/>
<organism evidence="2 3">
    <name type="scientific">Arachis duranensis</name>
    <name type="common">Wild peanut</name>
    <dbReference type="NCBI Taxonomy" id="130453"/>
    <lineage>
        <taxon>Eukaryota</taxon>
        <taxon>Viridiplantae</taxon>
        <taxon>Streptophyta</taxon>
        <taxon>Embryophyta</taxon>
        <taxon>Tracheophyta</taxon>
        <taxon>Spermatophyta</taxon>
        <taxon>Magnoliopsida</taxon>
        <taxon>eudicotyledons</taxon>
        <taxon>Gunneridae</taxon>
        <taxon>Pentapetalae</taxon>
        <taxon>rosids</taxon>
        <taxon>fabids</taxon>
        <taxon>Fabales</taxon>
        <taxon>Fabaceae</taxon>
        <taxon>Papilionoideae</taxon>
        <taxon>50 kb inversion clade</taxon>
        <taxon>dalbergioids sensu lato</taxon>
        <taxon>Dalbergieae</taxon>
        <taxon>Pterocarpus clade</taxon>
        <taxon>Arachis</taxon>
    </lineage>
</organism>
<reference evidence="3" key="2">
    <citation type="submission" date="2025-08" db="UniProtKB">
        <authorList>
            <consortium name="RefSeq"/>
        </authorList>
    </citation>
    <scope>IDENTIFICATION</scope>
    <source>
        <tissue evidence="3">Whole plant</tissue>
    </source>
</reference>
<dbReference type="KEGG" id="adu:107464324"/>
<dbReference type="Proteomes" id="UP000515211">
    <property type="component" value="Chromosome 9"/>
</dbReference>
<accession>A0A6P4BJH1</accession>
<feature type="domain" description="Reverse transcriptase" evidence="1">
    <location>
        <begin position="86"/>
        <end position="247"/>
    </location>
</feature>
<name>A0A6P4BJH1_ARADU</name>
<evidence type="ECO:0000313" key="3">
    <source>
        <dbReference type="RefSeq" id="XP_015938740.1"/>
    </source>
</evidence>
<dbReference type="InterPro" id="IPR000477">
    <property type="entry name" value="RT_dom"/>
</dbReference>
<dbReference type="PANTHER" id="PTHR46890:SF50">
    <property type="entry name" value="RNA-DIRECTED DNA POLYMERASE, EUKARYOTA, REVERSE TRANSCRIPTASE ZINC-BINDING DOMAIN PROTEIN-RELATED"/>
    <property type="match status" value="1"/>
</dbReference>
<dbReference type="InterPro" id="IPR043502">
    <property type="entry name" value="DNA/RNA_pol_sf"/>
</dbReference>
<evidence type="ECO:0000259" key="1">
    <source>
        <dbReference type="Pfam" id="PF00078"/>
    </source>
</evidence>
<reference evidence="2" key="1">
    <citation type="journal article" date="2016" name="Nat. Genet.">
        <title>The genome sequences of Arachis duranensis and Arachis ipaensis, the diploid ancestors of cultivated peanut.</title>
        <authorList>
            <person name="Bertioli D.J."/>
            <person name="Cannon S.B."/>
            <person name="Froenicke L."/>
            <person name="Huang G."/>
            <person name="Farmer A.D."/>
            <person name="Cannon E.K."/>
            <person name="Liu X."/>
            <person name="Gao D."/>
            <person name="Clevenger J."/>
            <person name="Dash S."/>
            <person name="Ren L."/>
            <person name="Moretzsohn M.C."/>
            <person name="Shirasawa K."/>
            <person name="Huang W."/>
            <person name="Vidigal B."/>
            <person name="Abernathy B."/>
            <person name="Chu Y."/>
            <person name="Niederhuth C.E."/>
            <person name="Umale P."/>
            <person name="Araujo A.C."/>
            <person name="Kozik A."/>
            <person name="Kim K.D."/>
            <person name="Burow M.D."/>
            <person name="Varshney R.K."/>
            <person name="Wang X."/>
            <person name="Zhang X."/>
            <person name="Barkley N."/>
            <person name="Guimaraes P.M."/>
            <person name="Isobe S."/>
            <person name="Guo B."/>
            <person name="Liao B."/>
            <person name="Stalker H.T."/>
            <person name="Schmitz R.J."/>
            <person name="Scheffler B.E."/>
            <person name="Leal-Bertioli S.C."/>
            <person name="Xun X."/>
            <person name="Jackson S.A."/>
            <person name="Michelmore R."/>
            <person name="Ozias-Akins P."/>
        </authorList>
    </citation>
    <scope>NUCLEOTIDE SEQUENCE [LARGE SCALE GENOMIC DNA]</scope>
    <source>
        <strain evidence="2">cv. V14167</strain>
    </source>
</reference>
<dbReference type="RefSeq" id="XP_015938740.1">
    <property type="nucleotide sequence ID" value="XM_016083254.1"/>
</dbReference>
<dbReference type="SUPFAM" id="SSF56672">
    <property type="entry name" value="DNA/RNA polymerases"/>
    <property type="match status" value="1"/>
</dbReference>
<sequence length="266" mass="30556">MSRSRHARDMDKNMRYFHNLASARRRNNRIDTLVINERLIKNQVRIIKIAVKEFYKGLYHQERSPIVGFRDGLVERISEEDAFALEMLPSPEKVREAVWNCESFKKAPESDSYSMNFIKKCWNEIGSEFTAIVLGFFQSSTLPPDANVTWVALAPKFTVLINGSLSKPFKMERGLRQGDPLSPFLFVLVVDVLHRMIGEVVRNDRISSLLVGRDHIELPHLQFVDDTILFCPPEEEIIKNYRRLLHCFELMSGVAGGNGLGGYIKL</sequence>
<dbReference type="GeneID" id="107464324"/>
<gene>
    <name evidence="3" type="primary">LOC107464324</name>
</gene>